<feature type="transmembrane region" description="Helical" evidence="7">
    <location>
        <begin position="363"/>
        <end position="379"/>
    </location>
</feature>
<feature type="transmembrane region" description="Helical" evidence="7">
    <location>
        <begin position="570"/>
        <end position="591"/>
    </location>
</feature>
<evidence type="ECO:0008006" key="10">
    <source>
        <dbReference type="Google" id="ProtNLM"/>
    </source>
</evidence>
<dbReference type="Proteomes" id="UP000626092">
    <property type="component" value="Unassembled WGS sequence"/>
</dbReference>
<accession>A0A834LDF3</accession>
<evidence type="ECO:0000313" key="9">
    <source>
        <dbReference type="Proteomes" id="UP000626092"/>
    </source>
</evidence>
<keyword evidence="5 7" id="KW-0472">Membrane</keyword>
<dbReference type="EMBL" id="WJXA01000010">
    <property type="protein sequence ID" value="KAF7130562.1"/>
    <property type="molecule type" value="Genomic_DNA"/>
</dbReference>
<feature type="transmembrane region" description="Helical" evidence="7">
    <location>
        <begin position="545"/>
        <end position="564"/>
    </location>
</feature>
<protein>
    <recommendedName>
        <fullName evidence="10">Cleft lip and palate associated transmembrane protein</fullName>
    </recommendedName>
</protein>
<proteinExistence type="inferred from homology"/>
<keyword evidence="9" id="KW-1185">Reference proteome</keyword>
<dbReference type="AlphaFoldDB" id="A0A834LDF3"/>
<feature type="compositionally biased region" description="Low complexity" evidence="6">
    <location>
        <begin position="17"/>
        <end position="28"/>
    </location>
</feature>
<dbReference type="GO" id="GO:0016020">
    <property type="term" value="C:membrane"/>
    <property type="evidence" value="ECO:0007669"/>
    <property type="project" value="UniProtKB-SubCell"/>
</dbReference>
<dbReference type="PANTHER" id="PTHR21347:SF0">
    <property type="entry name" value="LIPID SCRAMBLASE CLPTM1L"/>
    <property type="match status" value="1"/>
</dbReference>
<evidence type="ECO:0000256" key="4">
    <source>
        <dbReference type="ARBA" id="ARBA00022989"/>
    </source>
</evidence>
<evidence type="ECO:0000256" key="6">
    <source>
        <dbReference type="SAM" id="MobiDB-lite"/>
    </source>
</evidence>
<dbReference type="GO" id="GO:0012505">
    <property type="term" value="C:endomembrane system"/>
    <property type="evidence" value="ECO:0007669"/>
    <property type="project" value="TreeGrafter"/>
</dbReference>
<evidence type="ECO:0000256" key="1">
    <source>
        <dbReference type="ARBA" id="ARBA00004141"/>
    </source>
</evidence>
<feature type="transmembrane region" description="Helical" evidence="7">
    <location>
        <begin position="385"/>
        <end position="403"/>
    </location>
</feature>
<evidence type="ECO:0000256" key="2">
    <source>
        <dbReference type="ARBA" id="ARBA00009310"/>
    </source>
</evidence>
<dbReference type="OrthoDB" id="378564at2759"/>
<reference evidence="8" key="1">
    <citation type="submission" date="2019-11" db="EMBL/GenBank/DDBJ databases">
        <authorList>
            <person name="Liu Y."/>
            <person name="Hou J."/>
            <person name="Li T.-Q."/>
            <person name="Guan C.-H."/>
            <person name="Wu X."/>
            <person name="Wu H.-Z."/>
            <person name="Ling F."/>
            <person name="Zhang R."/>
            <person name="Shi X.-G."/>
            <person name="Ren J.-P."/>
            <person name="Chen E.-F."/>
            <person name="Sun J.-M."/>
        </authorList>
    </citation>
    <scope>NUCLEOTIDE SEQUENCE</scope>
    <source>
        <strain evidence="8">Adult_tree_wgs_1</strain>
        <tissue evidence="8">Leaves</tissue>
    </source>
</reference>
<keyword evidence="3 7" id="KW-0812">Transmembrane</keyword>
<feature type="region of interest" description="Disordered" evidence="6">
    <location>
        <begin position="1"/>
        <end position="28"/>
    </location>
</feature>
<feature type="transmembrane region" description="Helical" evidence="7">
    <location>
        <begin position="323"/>
        <end position="343"/>
    </location>
</feature>
<evidence type="ECO:0000256" key="7">
    <source>
        <dbReference type="SAM" id="Phobius"/>
    </source>
</evidence>
<name>A0A834LDF3_RHOSS</name>
<comment type="caution">
    <text evidence="8">The sequence shown here is derived from an EMBL/GenBank/DDBJ whole genome shotgun (WGS) entry which is preliminary data.</text>
</comment>
<keyword evidence="4 7" id="KW-1133">Transmembrane helix</keyword>
<sequence>MAPPATAGATGGGGVVGEPRQPQQQQGFGQTVTGVIRIAVFWYFASKFFAPKNKPLEPSLQISNLFQKGEPLDMWFYLSEQEKFNDFGSEGALVWHETNIPYAVWGPESTRSWSLKYYPSEALKQNGSLYAHIFFARSGYPPDPNDPEHQPLAAFGRTHPVVTFLPKSKADKRKSLLGDSKGSSDGAMVSEVEVEAPTDDNPVEWVSYWKPNITVNLVDDFTRYPKNAVPPNVDPYLNIELKTGNYYPTIFFNEFWLLRDKLIMINDTITELSLNLEVGPISMTKWQLFQQIDQSFQIHRSYGSMLEGEADELKRVFLEGNPYLLVITMVVSIFHSIFDFLAFKNDIQFWNKNKSMEGLSAKSVVVSFICQFIVFLYLLDNDTSWMILASSGVGCCIEFWKIGKAMHIESSKRAISARRGPVVADRRPLLQIDDESSQALLGVLQRSSLDLFEQRSPKLLRVLVKFAGASTAQAKFSGVFLKIMFACALYTRTGESCALIGTTLLINLHQLLIDRSGKVPMLRFRDRESYAGNKTKEYDDLAMKYLSYVLFFLVACSSVYSLMYERHKSWYSWILSSLTSCVYMFGFSMMCPQLFINYKLKSVAHLPWRQMTYKFLNTIIDDLFAFVIKMPTLHRLSVFRDDVIFLIYVYQRWIYPVDKKRVNEFGFAGEDGNQAAPGLEVIKEEEKKTN</sequence>
<gene>
    <name evidence="8" type="ORF">RHSIM_Rhsim10G0124700</name>
</gene>
<dbReference type="Pfam" id="PF05602">
    <property type="entry name" value="CLPTM1"/>
    <property type="match status" value="2"/>
</dbReference>
<comment type="subcellular location">
    <subcellularLocation>
        <location evidence="1">Membrane</location>
        <topology evidence="1">Multi-pass membrane protein</topology>
    </subcellularLocation>
</comment>
<dbReference type="PANTHER" id="PTHR21347">
    <property type="entry name" value="CLEFT LIP AND PALATE ASSOCIATED TRANSMEMBRANE PROTEIN-RELATED"/>
    <property type="match status" value="1"/>
</dbReference>
<evidence type="ECO:0000256" key="5">
    <source>
        <dbReference type="ARBA" id="ARBA00023136"/>
    </source>
</evidence>
<comment type="similarity">
    <text evidence="2">Belongs to the CLPTM1 family.</text>
</comment>
<evidence type="ECO:0000256" key="3">
    <source>
        <dbReference type="ARBA" id="ARBA00022692"/>
    </source>
</evidence>
<evidence type="ECO:0000313" key="8">
    <source>
        <dbReference type="EMBL" id="KAF7130562.1"/>
    </source>
</evidence>
<organism evidence="8 9">
    <name type="scientific">Rhododendron simsii</name>
    <name type="common">Sims's rhododendron</name>
    <dbReference type="NCBI Taxonomy" id="118357"/>
    <lineage>
        <taxon>Eukaryota</taxon>
        <taxon>Viridiplantae</taxon>
        <taxon>Streptophyta</taxon>
        <taxon>Embryophyta</taxon>
        <taxon>Tracheophyta</taxon>
        <taxon>Spermatophyta</taxon>
        <taxon>Magnoliopsida</taxon>
        <taxon>eudicotyledons</taxon>
        <taxon>Gunneridae</taxon>
        <taxon>Pentapetalae</taxon>
        <taxon>asterids</taxon>
        <taxon>Ericales</taxon>
        <taxon>Ericaceae</taxon>
        <taxon>Ericoideae</taxon>
        <taxon>Rhodoreae</taxon>
        <taxon>Rhododendron</taxon>
    </lineage>
</organism>
<dbReference type="InterPro" id="IPR008429">
    <property type="entry name" value="CLPTM1"/>
</dbReference>